<sequence length="232" mass="25972">CQALHLQCQLDSRVAPIKATCPVAPKTEEVDVVSGLFGAPQKPPPADNVVSFHHRIFQEKFANCDEPSADKLPREPDGTGARAPVLDQKTADELVERFRAKSSYFPFVTVPEDIATPQHRFLYLAILTVTATDNMALMRSLDARFRAVLADRVVVAGEKSLDYLQGLLVYISWDNMHLRPTNFLVYQYFHIAMGMVTELRYNDDSFPLADQTPSTIVDIKSACLGCYYLSSR</sequence>
<dbReference type="AlphaFoldDB" id="A0A2I2GFI1"/>
<keyword evidence="5" id="KW-0804">Transcription</keyword>
<comment type="caution">
    <text evidence="7">The sequence shown here is derived from an EMBL/GenBank/DDBJ whole genome shotgun (WGS) entry which is preliminary data.</text>
</comment>
<dbReference type="Proteomes" id="UP000234275">
    <property type="component" value="Unassembled WGS sequence"/>
</dbReference>
<keyword evidence="4" id="KW-0238">DNA-binding</keyword>
<feature type="non-terminal residue" evidence="7">
    <location>
        <position position="1"/>
    </location>
</feature>
<reference evidence="7 8" key="1">
    <citation type="submission" date="2016-12" db="EMBL/GenBank/DDBJ databases">
        <title>The genomes of Aspergillus section Nigri reveals drivers in fungal speciation.</title>
        <authorList>
            <consortium name="DOE Joint Genome Institute"/>
            <person name="Vesth T.C."/>
            <person name="Nybo J."/>
            <person name="Theobald S."/>
            <person name="Brandl J."/>
            <person name="Frisvad J.C."/>
            <person name="Nielsen K.F."/>
            <person name="Lyhne E.K."/>
            <person name="Kogle M.E."/>
            <person name="Kuo A."/>
            <person name="Riley R."/>
            <person name="Clum A."/>
            <person name="Nolan M."/>
            <person name="Lipzen A."/>
            <person name="Salamov A."/>
            <person name="Henrissat B."/>
            <person name="Wiebenga A."/>
            <person name="De Vries R.P."/>
            <person name="Grigoriev I.V."/>
            <person name="Mortensen U.H."/>
            <person name="Andersen M.R."/>
            <person name="Baker S.E."/>
        </authorList>
    </citation>
    <scope>NUCLEOTIDE SEQUENCE [LARGE SCALE GENOMIC DNA]</scope>
    <source>
        <strain evidence="7 8">IBT 23096</strain>
    </source>
</reference>
<dbReference type="PANTHER" id="PTHR31845:SF10">
    <property type="entry name" value="ZN(II)2CYS6 TRANSCRIPTION FACTOR (EUROFUNG)"/>
    <property type="match status" value="1"/>
</dbReference>
<organism evidence="7 8">
    <name type="scientific">Aspergillus steynii IBT 23096</name>
    <dbReference type="NCBI Taxonomy" id="1392250"/>
    <lineage>
        <taxon>Eukaryota</taxon>
        <taxon>Fungi</taxon>
        <taxon>Dikarya</taxon>
        <taxon>Ascomycota</taxon>
        <taxon>Pezizomycotina</taxon>
        <taxon>Eurotiomycetes</taxon>
        <taxon>Eurotiomycetidae</taxon>
        <taxon>Eurotiales</taxon>
        <taxon>Aspergillaceae</taxon>
        <taxon>Aspergillus</taxon>
        <taxon>Aspergillus subgen. Circumdati</taxon>
    </lineage>
</organism>
<dbReference type="STRING" id="1392250.A0A2I2GFI1"/>
<gene>
    <name evidence="7" type="ORF">P170DRAFT_349551</name>
</gene>
<comment type="subcellular location">
    <subcellularLocation>
        <location evidence="1">Nucleus</location>
    </subcellularLocation>
</comment>
<evidence type="ECO:0000256" key="6">
    <source>
        <dbReference type="ARBA" id="ARBA00023242"/>
    </source>
</evidence>
<dbReference type="GO" id="GO:0000981">
    <property type="term" value="F:DNA-binding transcription factor activity, RNA polymerase II-specific"/>
    <property type="evidence" value="ECO:0007669"/>
    <property type="project" value="TreeGrafter"/>
</dbReference>
<evidence type="ECO:0000256" key="4">
    <source>
        <dbReference type="ARBA" id="ARBA00023125"/>
    </source>
</evidence>
<dbReference type="OrthoDB" id="4504489at2759"/>
<keyword evidence="8" id="KW-1185">Reference proteome</keyword>
<dbReference type="RefSeq" id="XP_024706942.1">
    <property type="nucleotide sequence ID" value="XM_024843745.1"/>
</dbReference>
<dbReference type="GeneID" id="36551445"/>
<keyword evidence="6" id="KW-0539">Nucleus</keyword>
<proteinExistence type="predicted"/>
<evidence type="ECO:0000313" key="8">
    <source>
        <dbReference type="Proteomes" id="UP000234275"/>
    </source>
</evidence>
<evidence type="ECO:0000313" key="7">
    <source>
        <dbReference type="EMBL" id="PLB51640.1"/>
    </source>
</evidence>
<evidence type="ECO:0000256" key="2">
    <source>
        <dbReference type="ARBA" id="ARBA00022833"/>
    </source>
</evidence>
<dbReference type="EMBL" id="MSFO01000002">
    <property type="protein sequence ID" value="PLB51640.1"/>
    <property type="molecule type" value="Genomic_DNA"/>
</dbReference>
<name>A0A2I2GFI1_9EURO</name>
<accession>A0A2I2GFI1</accession>
<dbReference type="PANTHER" id="PTHR31845">
    <property type="entry name" value="FINGER DOMAIN PROTEIN, PUTATIVE-RELATED"/>
    <property type="match status" value="1"/>
</dbReference>
<evidence type="ECO:0000256" key="5">
    <source>
        <dbReference type="ARBA" id="ARBA00023163"/>
    </source>
</evidence>
<dbReference type="GO" id="GO:0005634">
    <property type="term" value="C:nucleus"/>
    <property type="evidence" value="ECO:0007669"/>
    <property type="project" value="UniProtKB-SubCell"/>
</dbReference>
<keyword evidence="2" id="KW-0862">Zinc</keyword>
<protein>
    <submittedName>
        <fullName evidence="7">Uncharacterized protein</fullName>
    </submittedName>
</protein>
<dbReference type="VEuPathDB" id="FungiDB:P170DRAFT_349551"/>
<evidence type="ECO:0000256" key="3">
    <source>
        <dbReference type="ARBA" id="ARBA00023015"/>
    </source>
</evidence>
<evidence type="ECO:0000256" key="1">
    <source>
        <dbReference type="ARBA" id="ARBA00004123"/>
    </source>
</evidence>
<keyword evidence="3" id="KW-0805">Transcription regulation</keyword>
<dbReference type="InterPro" id="IPR051089">
    <property type="entry name" value="prtT"/>
</dbReference>
<dbReference type="GO" id="GO:0000976">
    <property type="term" value="F:transcription cis-regulatory region binding"/>
    <property type="evidence" value="ECO:0007669"/>
    <property type="project" value="TreeGrafter"/>
</dbReference>